<evidence type="ECO:0008006" key="4">
    <source>
        <dbReference type="Google" id="ProtNLM"/>
    </source>
</evidence>
<name>A0A7R9YD90_9STRA</name>
<accession>A0A7R9YD90</accession>
<dbReference type="SUPFAM" id="SSF48452">
    <property type="entry name" value="TPR-like"/>
    <property type="match status" value="3"/>
</dbReference>
<dbReference type="PANTHER" id="PTHR45641:SF19">
    <property type="entry name" value="NEPHROCYSTIN-3"/>
    <property type="match status" value="1"/>
</dbReference>
<dbReference type="AlphaFoldDB" id="A0A7R9YD90"/>
<dbReference type="SMART" id="SM00028">
    <property type="entry name" value="TPR"/>
    <property type="match status" value="4"/>
</dbReference>
<dbReference type="InterPro" id="IPR011990">
    <property type="entry name" value="TPR-like_helical_dom_sf"/>
</dbReference>
<protein>
    <recommendedName>
        <fullName evidence="4">Kinesin light chain</fullName>
    </recommendedName>
</protein>
<evidence type="ECO:0000256" key="2">
    <source>
        <dbReference type="ARBA" id="ARBA00022803"/>
    </source>
</evidence>
<dbReference type="EMBL" id="HBEA01013533">
    <property type="protein sequence ID" value="CAD8260797.1"/>
    <property type="molecule type" value="Transcribed_RNA"/>
</dbReference>
<evidence type="ECO:0000313" key="3">
    <source>
        <dbReference type="EMBL" id="CAD8260797.1"/>
    </source>
</evidence>
<organism evidence="3">
    <name type="scientific">Pinguiococcus pyrenoidosus</name>
    <dbReference type="NCBI Taxonomy" id="172671"/>
    <lineage>
        <taxon>Eukaryota</taxon>
        <taxon>Sar</taxon>
        <taxon>Stramenopiles</taxon>
        <taxon>Ochrophyta</taxon>
        <taxon>Pinguiophyceae</taxon>
        <taxon>Pinguiochrysidales</taxon>
        <taxon>Pinguiochrysidaceae</taxon>
        <taxon>Pinguiococcus</taxon>
    </lineage>
</organism>
<dbReference type="Gene3D" id="1.25.40.10">
    <property type="entry name" value="Tetratricopeptide repeat domain"/>
    <property type="match status" value="2"/>
</dbReference>
<proteinExistence type="predicted"/>
<keyword evidence="2" id="KW-0802">TPR repeat</keyword>
<dbReference type="InterPro" id="IPR019734">
    <property type="entry name" value="TPR_rpt"/>
</dbReference>
<dbReference type="PANTHER" id="PTHR45641">
    <property type="entry name" value="TETRATRICOPEPTIDE REPEAT PROTEIN (AFU_ORTHOLOGUE AFUA_6G03870)"/>
    <property type="match status" value="1"/>
</dbReference>
<dbReference type="Pfam" id="PF13424">
    <property type="entry name" value="TPR_12"/>
    <property type="match status" value="2"/>
</dbReference>
<sequence>MGADESYYIVAEIQIELQEFRAVSEARRMDLIYAYFRSFLEGRSNVRLLYSHLRVLEFLHHCRMEGKNLNETATELTQKGGPASYEELELLLSLLCQLKAYESALVVAVRLLSITVAEIRHSSEAKKSPAVALAVSRISDVLVEMGEVDAALEKKGEALDIMKNACDTGLHEDVLKILNGVGVCMALGRRHRQALGTFKREAEDRRNLLGPLDASVAAVLCQSAQMCLELRRYREALNDYHEALEIRRESLGTESLVTAETLNDMGLTLSLLGRFHEAFMRHEEAARIFDAEFGVRHASSICARTAMARALQNQGQVAEALRECEAVLELGKTTESTDPAELPELLAITKGHSAELLAMHEQQEQKELAKTRYEEAISELRSICASGKTEPPPSPGKSKDNAPDSLASGFGLRLYTTESRGILSTGLGLGYGVGSEAALMENLDGLASVYQYDLEMYEAAMALHQEVCDLRKRKFGAQHPDVAQTLTNMANLYQLMEQESDALPLYREALAIYEATLEPGDPLQGITSYNLAILLHDSLDQPEEGRQLAEKAYEIFLKAGGAEHPYSEMLRETLSAWEESA</sequence>
<keyword evidence="1" id="KW-0677">Repeat</keyword>
<evidence type="ECO:0000256" key="1">
    <source>
        <dbReference type="ARBA" id="ARBA00022737"/>
    </source>
</evidence>
<gene>
    <name evidence="3" type="ORF">PPYR1160_LOCUS10299</name>
</gene>
<reference evidence="3" key="1">
    <citation type="submission" date="2021-01" db="EMBL/GenBank/DDBJ databases">
        <authorList>
            <person name="Corre E."/>
            <person name="Pelletier E."/>
            <person name="Niang G."/>
            <person name="Scheremetjew M."/>
            <person name="Finn R."/>
            <person name="Kale V."/>
            <person name="Holt S."/>
            <person name="Cochrane G."/>
            <person name="Meng A."/>
            <person name="Brown T."/>
            <person name="Cohen L."/>
        </authorList>
    </citation>
    <scope>NUCLEOTIDE SEQUENCE</scope>
    <source>
        <strain evidence="3">CCMP2078</strain>
    </source>
</reference>